<protein>
    <submittedName>
        <fullName evidence="7">Uncharacterized protein</fullName>
    </submittedName>
</protein>
<dbReference type="SMART" id="SM00317">
    <property type="entry name" value="SET"/>
    <property type="match status" value="1"/>
</dbReference>
<evidence type="ECO:0000256" key="4">
    <source>
        <dbReference type="PROSITE-ProRule" id="PRU00134"/>
    </source>
</evidence>
<dbReference type="PROSITE" id="PS50280">
    <property type="entry name" value="SET"/>
    <property type="match status" value="1"/>
</dbReference>
<evidence type="ECO:0000313" key="8">
    <source>
        <dbReference type="Proteomes" id="UP000639338"/>
    </source>
</evidence>
<evidence type="ECO:0000256" key="3">
    <source>
        <dbReference type="ARBA" id="ARBA00022833"/>
    </source>
</evidence>
<dbReference type="GO" id="GO:0008276">
    <property type="term" value="F:protein methyltransferase activity"/>
    <property type="evidence" value="ECO:0007669"/>
    <property type="project" value="UniProtKB-ARBA"/>
</dbReference>
<evidence type="ECO:0000313" key="7">
    <source>
        <dbReference type="EMBL" id="KAF7997508.1"/>
    </source>
</evidence>
<dbReference type="InterPro" id="IPR046341">
    <property type="entry name" value="SET_dom_sf"/>
</dbReference>
<organism evidence="7 8">
    <name type="scientific">Aphidius gifuensis</name>
    <name type="common">Parasitoid wasp</name>
    <dbReference type="NCBI Taxonomy" id="684658"/>
    <lineage>
        <taxon>Eukaryota</taxon>
        <taxon>Metazoa</taxon>
        <taxon>Ecdysozoa</taxon>
        <taxon>Arthropoda</taxon>
        <taxon>Hexapoda</taxon>
        <taxon>Insecta</taxon>
        <taxon>Pterygota</taxon>
        <taxon>Neoptera</taxon>
        <taxon>Endopterygota</taxon>
        <taxon>Hymenoptera</taxon>
        <taxon>Apocrita</taxon>
        <taxon>Ichneumonoidea</taxon>
        <taxon>Braconidae</taxon>
        <taxon>Aphidiinae</taxon>
        <taxon>Aphidius</taxon>
    </lineage>
</organism>
<dbReference type="GO" id="GO:0008757">
    <property type="term" value="F:S-adenosylmethionine-dependent methyltransferase activity"/>
    <property type="evidence" value="ECO:0007669"/>
    <property type="project" value="UniProtKB-ARBA"/>
</dbReference>
<dbReference type="GO" id="GO:0008170">
    <property type="term" value="F:N-methyltransferase activity"/>
    <property type="evidence" value="ECO:0007669"/>
    <property type="project" value="UniProtKB-ARBA"/>
</dbReference>
<feature type="domain" description="MYND-type" evidence="6">
    <location>
        <begin position="189"/>
        <end position="225"/>
    </location>
</feature>
<dbReference type="InterPro" id="IPR001214">
    <property type="entry name" value="SET_dom"/>
</dbReference>
<dbReference type="AlphaFoldDB" id="A0A834Y5I4"/>
<dbReference type="SUPFAM" id="SSF144232">
    <property type="entry name" value="HIT/MYND zinc finger-like"/>
    <property type="match status" value="1"/>
</dbReference>
<dbReference type="PANTHER" id="PTHR46455">
    <property type="entry name" value="SET AND MYND DOMAIN CONTAINING, ARTHROPOD-SPECIFIC, MEMBER 4, ISOFORM A"/>
    <property type="match status" value="1"/>
</dbReference>
<evidence type="ECO:0000256" key="2">
    <source>
        <dbReference type="ARBA" id="ARBA00022771"/>
    </source>
</evidence>
<dbReference type="Pfam" id="PF01753">
    <property type="entry name" value="zf-MYND"/>
    <property type="match status" value="1"/>
</dbReference>
<feature type="domain" description="SET" evidence="5">
    <location>
        <begin position="226"/>
        <end position="454"/>
    </location>
</feature>
<dbReference type="Gene3D" id="1.10.220.160">
    <property type="match status" value="1"/>
</dbReference>
<keyword evidence="2 4" id="KW-0863">Zinc-finger</keyword>
<dbReference type="EMBL" id="JACMRX010000001">
    <property type="protein sequence ID" value="KAF7997508.1"/>
    <property type="molecule type" value="Genomic_DNA"/>
</dbReference>
<dbReference type="OrthoDB" id="5952526at2759"/>
<dbReference type="CDD" id="cd20071">
    <property type="entry name" value="SET_SMYD"/>
    <property type="match status" value="1"/>
</dbReference>
<gene>
    <name evidence="7" type="ORF">HCN44_006079</name>
</gene>
<dbReference type="PROSITE" id="PS50865">
    <property type="entry name" value="ZF_MYND_2"/>
    <property type="match status" value="1"/>
</dbReference>
<name>A0A834Y5I4_APHGI</name>
<dbReference type="PROSITE" id="PS01360">
    <property type="entry name" value="ZF_MYND_1"/>
    <property type="match status" value="1"/>
</dbReference>
<keyword evidence="1" id="KW-0479">Metal-binding</keyword>
<dbReference type="GO" id="GO:0008270">
    <property type="term" value="F:zinc ion binding"/>
    <property type="evidence" value="ECO:0007669"/>
    <property type="project" value="UniProtKB-KW"/>
</dbReference>
<dbReference type="Gene3D" id="2.170.270.10">
    <property type="entry name" value="SET domain"/>
    <property type="match status" value="1"/>
</dbReference>
<comment type="caution">
    <text evidence="7">The sequence shown here is derived from an EMBL/GenBank/DDBJ whole genome shotgun (WGS) entry which is preliminary data.</text>
</comment>
<evidence type="ECO:0000259" key="5">
    <source>
        <dbReference type="PROSITE" id="PS50280"/>
    </source>
</evidence>
<evidence type="ECO:0000259" key="6">
    <source>
        <dbReference type="PROSITE" id="PS50865"/>
    </source>
</evidence>
<keyword evidence="3" id="KW-0862">Zinc</keyword>
<dbReference type="Proteomes" id="UP000639338">
    <property type="component" value="Unassembled WGS sequence"/>
</dbReference>
<dbReference type="InterPro" id="IPR002893">
    <property type="entry name" value="Znf_MYND"/>
</dbReference>
<dbReference type="InterPro" id="IPR053010">
    <property type="entry name" value="SET_SmydA-8"/>
</dbReference>
<keyword evidence="8" id="KW-1185">Reference proteome</keyword>
<accession>A0A834Y5I4</accession>
<dbReference type="SUPFAM" id="SSF82199">
    <property type="entry name" value="SET domain"/>
    <property type="match status" value="1"/>
</dbReference>
<proteinExistence type="predicted"/>
<sequence length="703" mass="79645">MYTLRIAEDDVVGRHYIATRKLKQGEIIVEELKALISGPQFGTFPVCLGCYDILSTDNSKACDKCGWPLCKNCKEHGEECKFTINYRGEKVVISDFGLPHPTYKCICVVRALALRKSDPNAYQKLMNLQGNYNENIATEEFAEVANFVKRFFKIEDIDVKEITKIVGILQTSQLLVRIASVDMSEQEICAVCNAPAQQKCSACKIIFYCSRQHQKYHWKEHAKKCKAFEIAEDDVVGRHYIATRKLKQGEIIVKELKALISGPQFGTFPVCLGCYDILSADNSKACDKCGWPLCKNCKDHGEECEFTINYRGEKVVISDFGLPHPTYKCICVVRALALRKSDPNAYQKLMNLQGNYNEDIATEEFIEVANFVKRFFKIEDIDVKEIAKIVGILQINGHEVPTTEPHHVAVYDIASYFEHNCQANCSKSFTNDGGIIIKTALPISKGEHITMCYTDPLWGVTNRRHHLKQTKYFDCNCERCQDPTEFGTHFNSLKCTNGDCGGSMLPSTFLIIDKNKPDYVCQKCKTSLSVDNVEDKLEKIGIELAEMKKNDIEVCKKFLNKYSKQLHDNHYYMVDVKMALSQIIGLQDGGLPAVNDDIINEKISLCKKLDELIQILAPAENRIRGLLLYEAHAAIAEYGRRQGQDQLKGMLVLAKKALEESYQLLRHEPEILPEGKIARIAFKNLNEIDMIIRTLCQNTANIL</sequence>
<dbReference type="Pfam" id="PF00856">
    <property type="entry name" value="SET"/>
    <property type="match status" value="1"/>
</dbReference>
<reference evidence="7 8" key="1">
    <citation type="submission" date="2020-08" db="EMBL/GenBank/DDBJ databases">
        <title>Aphidius gifuensis genome sequencing and assembly.</title>
        <authorList>
            <person name="Du Z."/>
        </authorList>
    </citation>
    <scope>NUCLEOTIDE SEQUENCE [LARGE SCALE GENOMIC DNA]</scope>
    <source>
        <strain evidence="7">YNYX2018</strain>
        <tissue evidence="7">Adults</tissue>
    </source>
</reference>
<dbReference type="Gene3D" id="6.10.140.2220">
    <property type="match status" value="2"/>
</dbReference>
<dbReference type="PANTHER" id="PTHR46455:SF4">
    <property type="entry name" value="GH11294P"/>
    <property type="match status" value="1"/>
</dbReference>
<evidence type="ECO:0000256" key="1">
    <source>
        <dbReference type="ARBA" id="ARBA00022723"/>
    </source>
</evidence>